<proteinExistence type="predicted"/>
<protein>
    <submittedName>
        <fullName evidence="1">Uncharacterized protein</fullName>
    </submittedName>
</protein>
<reference evidence="1 2" key="1">
    <citation type="submission" date="2010-12" db="EMBL/GenBank/DDBJ databases">
        <authorList>
            <person name="Muzny D."/>
            <person name="Qin X."/>
            <person name="Buhay C."/>
            <person name="Dugan-Rocha S."/>
            <person name="Ding Y."/>
            <person name="Chen G."/>
            <person name="Hawes A."/>
            <person name="Holder M."/>
            <person name="Jhangiani S."/>
            <person name="Johnson A."/>
            <person name="Khan Z."/>
            <person name="Li Z."/>
            <person name="Liu W."/>
            <person name="Liu X."/>
            <person name="Perez L."/>
            <person name="Shen H."/>
            <person name="Wang Q."/>
            <person name="Watt J."/>
            <person name="Xi L."/>
            <person name="Xin Y."/>
            <person name="Zhou J."/>
            <person name="Deng J."/>
            <person name="Jiang H."/>
            <person name="Liu Y."/>
            <person name="Qu J."/>
            <person name="Song X.-Z."/>
            <person name="Zhang L."/>
            <person name="Villasana D."/>
            <person name="Johnson A."/>
            <person name="Liu J."/>
            <person name="Liyanage D."/>
            <person name="Lorensuhewa L."/>
            <person name="Robinson T."/>
            <person name="Song A."/>
            <person name="Song B.-B."/>
            <person name="Dinh H."/>
            <person name="Thornton R."/>
            <person name="Coyle M."/>
            <person name="Francisco L."/>
            <person name="Jackson L."/>
            <person name="Javaid M."/>
            <person name="Korchina V."/>
            <person name="Kovar C."/>
            <person name="Mata R."/>
            <person name="Mathew T."/>
            <person name="Ngo R."/>
            <person name="Nguyen L."/>
            <person name="Nguyen N."/>
            <person name="Okwuonu G."/>
            <person name="Ongeri F."/>
            <person name="Pham C."/>
            <person name="Simmons D."/>
            <person name="Wilczek-Boney K."/>
            <person name="Hale W."/>
            <person name="Jakkamsetti A."/>
            <person name="Pham P."/>
            <person name="Ruth R."/>
            <person name="San Lucas F."/>
            <person name="Warren J."/>
            <person name="Zhang J."/>
            <person name="Zhao Z."/>
            <person name="Zhou C."/>
            <person name="Zhu D."/>
            <person name="Lee S."/>
            <person name="Bess C."/>
            <person name="Blankenburg K."/>
            <person name="Forbes L."/>
            <person name="Fu Q."/>
            <person name="Gubbala S."/>
            <person name="Hirani K."/>
            <person name="Jayaseelan J.C."/>
            <person name="Lara F."/>
            <person name="Munidasa M."/>
            <person name="Palculict T."/>
            <person name="Patil S."/>
            <person name="Pu L.-L."/>
            <person name="Saada N."/>
            <person name="Tang L."/>
            <person name="Weissenberger G."/>
            <person name="Zhu Y."/>
            <person name="Hemphill L."/>
            <person name="Shang Y."/>
            <person name="Youmans B."/>
            <person name="Ayvaz T."/>
            <person name="Ross M."/>
            <person name="Santibanez J."/>
            <person name="Aqrawi P."/>
            <person name="Gross S."/>
            <person name="Joshi V."/>
            <person name="Fowler G."/>
            <person name="Nazareth L."/>
            <person name="Reid J."/>
            <person name="Worley K."/>
            <person name="Petrosino J."/>
            <person name="Highlander S."/>
            <person name="Gibbs R."/>
        </authorList>
    </citation>
    <scope>NUCLEOTIDE SEQUENCE [LARGE SCALE GENOMIC DNA]</scope>
    <source>
        <strain evidence="1 2">DSM 10105</strain>
    </source>
</reference>
<dbReference type="EMBL" id="AEON01000001">
    <property type="protein sequence ID" value="EFT83204.1"/>
    <property type="molecule type" value="Genomic_DNA"/>
</dbReference>
<comment type="caution">
    <text evidence="1">The sequence shown here is derived from an EMBL/GenBank/DDBJ whole genome shotgun (WGS) entry which is preliminary data.</text>
</comment>
<gene>
    <name evidence="1" type="ORF">HMPREF0620_0209</name>
</gene>
<dbReference type="AlphaFoldDB" id="E6JZQ8"/>
<organism evidence="1 2">
    <name type="scientific">Parascardovia denticolens DSM 10105 = JCM 12538</name>
    <dbReference type="NCBI Taxonomy" id="864564"/>
    <lineage>
        <taxon>Bacteria</taxon>
        <taxon>Bacillati</taxon>
        <taxon>Actinomycetota</taxon>
        <taxon>Actinomycetes</taxon>
        <taxon>Bifidobacteriales</taxon>
        <taxon>Bifidobacteriaceae</taxon>
        <taxon>Parascardovia</taxon>
    </lineage>
</organism>
<dbReference type="Proteomes" id="UP000004946">
    <property type="component" value="Chromosome"/>
</dbReference>
<sequence length="67" mass="7510">MKGLFADSRHAGDGKVTFRRALGKAAFLPPAPLGKGRSPTWYQPGFTWYQPGFTCRKAETHFRVKVL</sequence>
<evidence type="ECO:0000313" key="1">
    <source>
        <dbReference type="EMBL" id="EFT83204.1"/>
    </source>
</evidence>
<evidence type="ECO:0000313" key="2">
    <source>
        <dbReference type="Proteomes" id="UP000004946"/>
    </source>
</evidence>
<name>E6JZQ8_PARDN</name>
<dbReference type="HOGENOM" id="CLU_2808504_0_0_11"/>
<accession>E6JZQ8</accession>
<keyword evidence="2" id="KW-1185">Reference proteome</keyword>